<organism evidence="3 4">
    <name type="scientific">Apiospora marii</name>
    <dbReference type="NCBI Taxonomy" id="335849"/>
    <lineage>
        <taxon>Eukaryota</taxon>
        <taxon>Fungi</taxon>
        <taxon>Dikarya</taxon>
        <taxon>Ascomycota</taxon>
        <taxon>Pezizomycotina</taxon>
        <taxon>Sordariomycetes</taxon>
        <taxon>Xylariomycetidae</taxon>
        <taxon>Amphisphaeriales</taxon>
        <taxon>Apiosporaceae</taxon>
        <taxon>Apiospora</taxon>
    </lineage>
</organism>
<dbReference type="PANTHER" id="PTHR15682">
    <property type="entry name" value="UNHEALTHY RIBOSOME BIOGENESIS PROTEIN 2 HOMOLOG"/>
    <property type="match status" value="1"/>
</dbReference>
<dbReference type="InterPro" id="IPR052609">
    <property type="entry name" value="Ribosome_Biogenesis_Reg"/>
</dbReference>
<protein>
    <submittedName>
        <fullName evidence="3">Urb2/Npa2 family protein</fullName>
    </submittedName>
</protein>
<sequence>MAKGEDQNPIVPKHPPTDQRNSTLQERYLALIKCARSLDQDTTQPLNDKIDNLWQLIIAAKAGSFYAAEEIGLRWLLKQMDGSSDAAEQVRRYPFTWTVLGHLFDRIPLFSLSRIFIERRFLSVLQQAAKDLATPHKQQPDADAMEVDGGHNAKKSKKRKRESMAAATFDLEKLRTPELCIKSAAELFGALSKLLALLDAAPSQLAEEVTIGAEHVKSLFRVPASEARELVAPLLAICRRVPDVAGDSIPSEYVNWIKVSAHVWDLRAARKEDADEFAKYLFSVSCILMSKLEGLALDEQRQQIDPVAHRWLLEASQLLMKNLVNPAKAAFSNSDNGNLILLTVALASAPARDIATCTDVLWRLAVGTQHSDDPLAKKAFALWTQGVFAFLLKAVEEAEAADKATITRMLNTAISTKSSVESATTRRICTEYALKDGTDWPLVAKAVQCEPDLFVMDSELLATVLARAKTVSRSDGADSDVVVTETLAPLMQAFSRLRDLSGFVHTWHAQLTQLENESKDALDKSMWTDSRLRHEFAQIMESSLSTTQVLNLIDWLDSQDAGPGALLIISAALTESIHQDDYTKAVGTKLVDMTLKKSVDRKFSADIRGLKFQVVRKTITWLSIDDVHQLWTDISSEMKKVLKKGTLAGADTFEAFMCISQFCLAMHPEGPDQAEVIKMGCPPVERLSAEVEDCNDLTALPYFLDYVEVVQEQYAKLSQSPVYKASGLHTYILQLLKALRRFMRSEVQECPRITSILRSFVKGEYDVVPHLFLDEILRDMDKASDVCSWTKDEFRTDLSLLLMFPIDYLSKECRKRVMSSWLKWKDQIADHFSSSAEYAGLVMSVLIHVSRQPTFYNEMKFGDIVDFGLKLSSQPADILSQLEKLTELTVGHMIDNAGPASATYIAEVSSYAQDLDVSESEDKRVHLVLLQSAILALKRRNQGKSTKLHSVDVLVQKQRAIIEQSLTGFASDLKKIKSDETDQGKLAELDLTLDASEMIKEEISAHPIELSSKTLKRLSEASQKLCAAGNRTGWKLRAFLTWNHHAAGDLEEFVKEQSSAAELGDDEEAISAYVDAATNGYDTAKKLELLQHLTGDHDLWKDSSAVCLIVHRIVNTIPSTTKSTPSESGSSFDLATVHNSLALLLTKTTSPKQFENIVKTMVDLLEKHAAAMSQSNIDFTLSSVARICSPEGPQLQTGPHVTGEVFVHLYDLVAAIIRRHRTRLRGHHHLLVTILQTLLRVLLADPALKSSSKQSTSTSFLYPPWLDEPLRAHHAAKLTRLLTLLCEPSNAALASSSTKKHKSALDSAKDTARREVGQHVFRVVLLYIKLQLERGDVPRDVRRALEPGMFSVLSVTSDGGRRVLNESMDASGRVIFRRLFADFSKSVRRNQSV</sequence>
<dbReference type="EMBL" id="JAQQWI010000011">
    <property type="protein sequence ID" value="KAK8017165.1"/>
    <property type="molecule type" value="Genomic_DNA"/>
</dbReference>
<proteinExistence type="predicted"/>
<dbReference type="Proteomes" id="UP001396898">
    <property type="component" value="Unassembled WGS sequence"/>
</dbReference>
<gene>
    <name evidence="3" type="ORF">PG991_008241</name>
</gene>
<evidence type="ECO:0000313" key="3">
    <source>
        <dbReference type="EMBL" id="KAK8017165.1"/>
    </source>
</evidence>
<dbReference type="InterPro" id="IPR018849">
    <property type="entry name" value="Urb2/Npa2_C"/>
</dbReference>
<feature type="compositionally biased region" description="Basic residues" evidence="1">
    <location>
        <begin position="152"/>
        <end position="161"/>
    </location>
</feature>
<evidence type="ECO:0000259" key="2">
    <source>
        <dbReference type="Pfam" id="PF10441"/>
    </source>
</evidence>
<accession>A0ABR1RRU6</accession>
<evidence type="ECO:0000256" key="1">
    <source>
        <dbReference type="SAM" id="MobiDB-lite"/>
    </source>
</evidence>
<reference evidence="3 4" key="1">
    <citation type="submission" date="2023-01" db="EMBL/GenBank/DDBJ databases">
        <title>Analysis of 21 Apiospora genomes using comparative genomics revels a genus with tremendous synthesis potential of carbohydrate active enzymes and secondary metabolites.</title>
        <authorList>
            <person name="Sorensen T."/>
        </authorList>
    </citation>
    <scope>NUCLEOTIDE SEQUENCE [LARGE SCALE GENOMIC DNA]</scope>
    <source>
        <strain evidence="3 4">CBS 20057</strain>
    </source>
</reference>
<comment type="caution">
    <text evidence="3">The sequence shown here is derived from an EMBL/GenBank/DDBJ whole genome shotgun (WGS) entry which is preliminary data.</text>
</comment>
<feature type="region of interest" description="Disordered" evidence="1">
    <location>
        <begin position="1"/>
        <end position="20"/>
    </location>
</feature>
<dbReference type="PANTHER" id="PTHR15682:SF2">
    <property type="entry name" value="UNHEALTHY RIBOSOME BIOGENESIS PROTEIN 2 HOMOLOG"/>
    <property type="match status" value="1"/>
</dbReference>
<evidence type="ECO:0000313" key="4">
    <source>
        <dbReference type="Proteomes" id="UP001396898"/>
    </source>
</evidence>
<feature type="region of interest" description="Disordered" evidence="1">
    <location>
        <begin position="133"/>
        <end position="161"/>
    </location>
</feature>
<dbReference type="Pfam" id="PF10441">
    <property type="entry name" value="Urb2"/>
    <property type="match status" value="1"/>
</dbReference>
<feature type="domain" description="Nucleolar 27S pre-rRNA processing Urb2/Npa2 C-terminal" evidence="2">
    <location>
        <begin position="1157"/>
        <end position="1386"/>
    </location>
</feature>
<keyword evidence="4" id="KW-1185">Reference proteome</keyword>
<name>A0ABR1RRU6_9PEZI</name>